<evidence type="ECO:0000313" key="3">
    <source>
        <dbReference type="EMBL" id="MDM7885879.1"/>
    </source>
</evidence>
<gene>
    <name evidence="3" type="ORF">QUG92_12250</name>
</gene>
<name>A0ABT7T8H3_9MICO</name>
<evidence type="ECO:0000313" key="4">
    <source>
        <dbReference type="Proteomes" id="UP001237823"/>
    </source>
</evidence>
<evidence type="ECO:0000256" key="2">
    <source>
        <dbReference type="SAM" id="SignalP"/>
    </source>
</evidence>
<accession>A0ABT7T8H3</accession>
<dbReference type="EMBL" id="JAUCML010000008">
    <property type="protein sequence ID" value="MDM7885879.1"/>
    <property type="molecule type" value="Genomic_DNA"/>
</dbReference>
<keyword evidence="4" id="KW-1185">Reference proteome</keyword>
<keyword evidence="2" id="KW-0732">Signal</keyword>
<sequence length="440" mass="45636">MNLRPLAVGSAVVLASCLAVGATSASAFAAPGQHARAAASSASTARAGITDVQQAPMRVGDLQWVDVRVTVDAPTVVRLIDPSGEIDDAKSGDSRKPIVFQVKPNGQDSAHYAVDTGQSSTERAVDVDFSGLPLSAPLDLSSEGRLTEISRAVQHGQLIHEMRYEAVPGAEVTVVANGHSTAARASDDGVATVSVEFRGGENQVRASQVLGEKRSLESDDHYTFGGSDGGTGGGSDGGSGGGSGSGEQVDPASLRLDQQQGAELTPKDGKVTLSGRASGGWITVRDLDNGSQTTTEVRDGHWSIDVPATKPGGRIASIALSGTEQGAPVARTTLRYVVRDDSQQPGDGNEMPATELSVDQSGSVQLDRDGFVTYTGTAPGESVLVLENGKRAGEFAVKDGHFAAKIYQTPGKYKLTFLAKEKPHGSLWNRVTTTEVTVEG</sequence>
<dbReference type="PROSITE" id="PS51257">
    <property type="entry name" value="PROKAR_LIPOPROTEIN"/>
    <property type="match status" value="1"/>
</dbReference>
<protein>
    <recommendedName>
        <fullName evidence="5">Bacterial Ig domain-containing protein</fullName>
    </recommendedName>
</protein>
<feature type="chain" id="PRO_5045605139" description="Bacterial Ig domain-containing protein" evidence="2">
    <location>
        <begin position="30"/>
        <end position="440"/>
    </location>
</feature>
<proteinExistence type="predicted"/>
<dbReference type="Proteomes" id="UP001237823">
    <property type="component" value="Unassembled WGS sequence"/>
</dbReference>
<evidence type="ECO:0000256" key="1">
    <source>
        <dbReference type="SAM" id="MobiDB-lite"/>
    </source>
</evidence>
<organism evidence="3 4">
    <name type="scientific">Curtobacterium citri</name>
    <dbReference type="NCBI Taxonomy" id="3055139"/>
    <lineage>
        <taxon>Bacteria</taxon>
        <taxon>Bacillati</taxon>
        <taxon>Actinomycetota</taxon>
        <taxon>Actinomycetes</taxon>
        <taxon>Micrococcales</taxon>
        <taxon>Microbacteriaceae</taxon>
        <taxon>Curtobacterium</taxon>
    </lineage>
</organism>
<feature type="compositionally biased region" description="Basic and acidic residues" evidence="1">
    <location>
        <begin position="211"/>
        <end position="222"/>
    </location>
</feature>
<feature type="signal peptide" evidence="2">
    <location>
        <begin position="1"/>
        <end position="29"/>
    </location>
</feature>
<reference evidence="3 4" key="1">
    <citation type="submission" date="2023-06" db="EMBL/GenBank/DDBJ databases">
        <authorList>
            <person name="Feng G."/>
            <person name="Li J."/>
            <person name="Zhu H."/>
        </authorList>
    </citation>
    <scope>NUCLEOTIDE SEQUENCE [LARGE SCALE GENOMIC DNA]</scope>
    <source>
        <strain evidence="3 4">RHCKG23</strain>
    </source>
</reference>
<feature type="compositionally biased region" description="Gly residues" evidence="1">
    <location>
        <begin position="226"/>
        <end position="245"/>
    </location>
</feature>
<dbReference type="RefSeq" id="WP_289459258.1">
    <property type="nucleotide sequence ID" value="NZ_JAUCML010000008.1"/>
</dbReference>
<evidence type="ECO:0008006" key="5">
    <source>
        <dbReference type="Google" id="ProtNLM"/>
    </source>
</evidence>
<feature type="region of interest" description="Disordered" evidence="1">
    <location>
        <begin position="211"/>
        <end position="250"/>
    </location>
</feature>
<comment type="caution">
    <text evidence="3">The sequence shown here is derived from an EMBL/GenBank/DDBJ whole genome shotgun (WGS) entry which is preliminary data.</text>
</comment>